<organism evidence="2 3">
    <name type="scientific">Lentilactobacillus farraginis DSM 18382 = JCM 14108</name>
    <dbReference type="NCBI Taxonomy" id="1423743"/>
    <lineage>
        <taxon>Bacteria</taxon>
        <taxon>Bacillati</taxon>
        <taxon>Bacillota</taxon>
        <taxon>Bacilli</taxon>
        <taxon>Lactobacillales</taxon>
        <taxon>Lactobacillaceae</taxon>
        <taxon>Lentilactobacillus</taxon>
    </lineage>
</organism>
<proteinExistence type="predicted"/>
<feature type="transmembrane region" description="Helical" evidence="1">
    <location>
        <begin position="12"/>
        <end position="37"/>
    </location>
</feature>
<reference evidence="2 3" key="1">
    <citation type="journal article" date="2015" name="Genome Announc.">
        <title>Expanding the biotechnology potential of lactobacilli through comparative genomics of 213 strains and associated genera.</title>
        <authorList>
            <person name="Sun Z."/>
            <person name="Harris H.M."/>
            <person name="McCann A."/>
            <person name="Guo C."/>
            <person name="Argimon S."/>
            <person name="Zhang W."/>
            <person name="Yang X."/>
            <person name="Jeffery I.B."/>
            <person name="Cooney J.C."/>
            <person name="Kagawa T.F."/>
            <person name="Liu W."/>
            <person name="Song Y."/>
            <person name="Salvetti E."/>
            <person name="Wrobel A."/>
            <person name="Rasinkangas P."/>
            <person name="Parkhill J."/>
            <person name="Rea M.C."/>
            <person name="O'Sullivan O."/>
            <person name="Ritari J."/>
            <person name="Douillard F.P."/>
            <person name="Paul Ross R."/>
            <person name="Yang R."/>
            <person name="Briner A.E."/>
            <person name="Felis G.E."/>
            <person name="de Vos W.M."/>
            <person name="Barrangou R."/>
            <person name="Klaenhammer T.R."/>
            <person name="Caufield P.W."/>
            <person name="Cui Y."/>
            <person name="Zhang H."/>
            <person name="O'Toole P.W."/>
        </authorList>
    </citation>
    <scope>NUCLEOTIDE SEQUENCE [LARGE SCALE GENOMIC DNA]</scope>
    <source>
        <strain evidence="2 3">DSM 18382</strain>
    </source>
</reference>
<protein>
    <submittedName>
        <fullName evidence="2">Uncharacterized protein</fullName>
    </submittedName>
</protein>
<accession>A0A0R1VI78</accession>
<gene>
    <name evidence="2" type="ORF">FD41_GL000758</name>
</gene>
<keyword evidence="3" id="KW-1185">Reference proteome</keyword>
<dbReference type="EMBL" id="AZFY01000112">
    <property type="protein sequence ID" value="KRM05122.1"/>
    <property type="molecule type" value="Genomic_DNA"/>
</dbReference>
<keyword evidence="1" id="KW-1133">Transmembrane helix</keyword>
<keyword evidence="1" id="KW-0812">Transmembrane</keyword>
<evidence type="ECO:0000313" key="2">
    <source>
        <dbReference type="EMBL" id="KRM05122.1"/>
    </source>
</evidence>
<dbReference type="PATRIC" id="fig|1423743.5.peg.778"/>
<keyword evidence="1" id="KW-0472">Membrane</keyword>
<name>A0A0R1VI78_9LACO</name>
<dbReference type="AlphaFoldDB" id="A0A0R1VI78"/>
<sequence>METKLPSFPTWYFIYSTLLTIFKICIERLPHFGMLLIKKFKINVKSLEFNKYTSSLKRQ</sequence>
<dbReference type="Proteomes" id="UP000051966">
    <property type="component" value="Unassembled WGS sequence"/>
</dbReference>
<comment type="caution">
    <text evidence="2">The sequence shown here is derived from an EMBL/GenBank/DDBJ whole genome shotgun (WGS) entry which is preliminary data.</text>
</comment>
<evidence type="ECO:0000256" key="1">
    <source>
        <dbReference type="SAM" id="Phobius"/>
    </source>
</evidence>
<evidence type="ECO:0000313" key="3">
    <source>
        <dbReference type="Proteomes" id="UP000051966"/>
    </source>
</evidence>